<dbReference type="RefSeq" id="WP_255939709.1">
    <property type="nucleotide sequence ID" value="NZ_CP050467.1"/>
</dbReference>
<dbReference type="Proteomes" id="UP001058687">
    <property type="component" value="Chromosome 1"/>
</dbReference>
<feature type="transmembrane region" description="Helical" evidence="1">
    <location>
        <begin position="292"/>
        <end position="310"/>
    </location>
</feature>
<feature type="transmembrane region" description="Helical" evidence="1">
    <location>
        <begin position="214"/>
        <end position="233"/>
    </location>
</feature>
<dbReference type="Pfam" id="PF14897">
    <property type="entry name" value="EpsG"/>
    <property type="match status" value="1"/>
</dbReference>
<evidence type="ECO:0000313" key="2">
    <source>
        <dbReference type="EMBL" id="UTZ26434.1"/>
    </source>
</evidence>
<dbReference type="EMBL" id="CP050467">
    <property type="protein sequence ID" value="UTZ26434.1"/>
    <property type="molecule type" value="Genomic_DNA"/>
</dbReference>
<keyword evidence="1" id="KW-0812">Transmembrane</keyword>
<reference evidence="2" key="1">
    <citation type="submission" date="2020-03" db="EMBL/GenBank/DDBJ databases">
        <title>Five strains of Vibrio campbellii isolated from Mariana Trench.</title>
        <authorList>
            <person name="Liang J."/>
            <person name="Zhang X.-H."/>
        </authorList>
    </citation>
    <scope>NUCLEOTIDE SEQUENCE</scope>
    <source>
        <strain evidence="2">LJC014</strain>
    </source>
</reference>
<feature type="transmembrane region" description="Helical" evidence="1">
    <location>
        <begin position="89"/>
        <end position="106"/>
    </location>
</feature>
<dbReference type="InterPro" id="IPR049458">
    <property type="entry name" value="EpsG-like"/>
</dbReference>
<evidence type="ECO:0000256" key="1">
    <source>
        <dbReference type="SAM" id="Phobius"/>
    </source>
</evidence>
<name>A0AAE9MZD1_9VIBR</name>
<keyword evidence="1" id="KW-0472">Membrane</keyword>
<keyword evidence="1" id="KW-1133">Transmembrane helix</keyword>
<feature type="transmembrane region" description="Helical" evidence="1">
    <location>
        <begin position="165"/>
        <end position="194"/>
    </location>
</feature>
<dbReference type="AlphaFoldDB" id="A0AAE9MZD1"/>
<feature type="transmembrane region" description="Helical" evidence="1">
    <location>
        <begin position="242"/>
        <end position="262"/>
    </location>
</feature>
<evidence type="ECO:0000313" key="3">
    <source>
        <dbReference type="Proteomes" id="UP001058687"/>
    </source>
</evidence>
<gene>
    <name evidence="2" type="ORF">HB761_06430</name>
</gene>
<sequence length="319" mass="36990">MLFLFLFFILVLGFRGTDSGNDTQSYINMFHDISQGNPGSFVFQSKEYLYIKSTELILFLGGGFREYLIFSAFLMFVPILYVLKKTNSINVLTVSAFLALGPFFFFHSGIRQAIAISFFSLSTLFLIQGLKFRSALFFVIAANFHISVILACPFLLAIRWKYNKWLYYFILTFSFLVSFRPQLLVNIILFASSIIPEKYRVFLTEGLSYNSTSLGIKSIFVFMLGLMLVFCLSKESNKIRTYIFNLSFLYVVLYNFLGNVLILSRVPIYYVVFFVVSLSFVFDYFSVRAQYFIKYAVFICFFVFYIRALFTDPYGVMVG</sequence>
<protein>
    <submittedName>
        <fullName evidence="2">EpsG family protein</fullName>
    </submittedName>
</protein>
<feature type="transmembrane region" description="Helical" evidence="1">
    <location>
        <begin position="268"/>
        <end position="285"/>
    </location>
</feature>
<feature type="transmembrane region" description="Helical" evidence="1">
    <location>
        <begin position="67"/>
        <end position="83"/>
    </location>
</feature>
<accession>A0AAE9MZD1</accession>
<organism evidence="2 3">
    <name type="scientific">Vibrio campbellii</name>
    <dbReference type="NCBI Taxonomy" id="680"/>
    <lineage>
        <taxon>Bacteria</taxon>
        <taxon>Pseudomonadati</taxon>
        <taxon>Pseudomonadota</taxon>
        <taxon>Gammaproteobacteria</taxon>
        <taxon>Vibrionales</taxon>
        <taxon>Vibrionaceae</taxon>
        <taxon>Vibrio</taxon>
    </lineage>
</organism>
<feature type="transmembrane region" description="Helical" evidence="1">
    <location>
        <begin position="136"/>
        <end position="158"/>
    </location>
</feature>
<proteinExistence type="predicted"/>